<proteinExistence type="predicted"/>
<name>K1LFI9_CECL9</name>
<feature type="transmembrane region" description="Helical" evidence="1">
    <location>
        <begin position="45"/>
        <end position="65"/>
    </location>
</feature>
<dbReference type="EMBL" id="AMGM01000033">
    <property type="protein sequence ID" value="EKB49083.1"/>
    <property type="molecule type" value="Genomic_DNA"/>
</dbReference>
<evidence type="ECO:0008006" key="4">
    <source>
        <dbReference type="Google" id="ProtNLM"/>
    </source>
</evidence>
<feature type="transmembrane region" description="Helical" evidence="1">
    <location>
        <begin position="110"/>
        <end position="129"/>
    </location>
</feature>
<reference evidence="2 3" key="1">
    <citation type="journal article" date="2012" name="J. Bacteriol.">
        <title>Draft Genome Sequence of Cecembia lonarensis Strain LW9T, Isolated from Lonar Lake, a Haloalkaline Lake in India.</title>
        <authorList>
            <person name="Shivaji S."/>
            <person name="Ara S."/>
            <person name="Singh A."/>
            <person name="Pinnaka A.K."/>
        </authorList>
    </citation>
    <scope>NUCLEOTIDE SEQUENCE [LARGE SCALE GENOMIC DNA]</scope>
    <source>
        <strain evidence="2 3">LW9</strain>
    </source>
</reference>
<keyword evidence="1" id="KW-1133">Transmembrane helix</keyword>
<organism evidence="2 3">
    <name type="scientific">Cecembia lonarensis (strain CCUG 58316 / KCTC 22772 / LW9)</name>
    <dbReference type="NCBI Taxonomy" id="1225176"/>
    <lineage>
        <taxon>Bacteria</taxon>
        <taxon>Pseudomonadati</taxon>
        <taxon>Bacteroidota</taxon>
        <taxon>Cytophagia</taxon>
        <taxon>Cytophagales</taxon>
        <taxon>Cyclobacteriaceae</taxon>
        <taxon>Cecembia</taxon>
    </lineage>
</organism>
<comment type="caution">
    <text evidence="2">The sequence shown here is derived from an EMBL/GenBank/DDBJ whole genome shotgun (WGS) entry which is preliminary data.</text>
</comment>
<accession>K1LFI9</accession>
<dbReference type="InterPro" id="IPR021218">
    <property type="entry name" value="DUF2784"/>
</dbReference>
<gene>
    <name evidence="2" type="ORF">B879_02270</name>
</gene>
<evidence type="ECO:0000313" key="2">
    <source>
        <dbReference type="EMBL" id="EKB49083.1"/>
    </source>
</evidence>
<keyword evidence="3" id="KW-1185">Reference proteome</keyword>
<keyword evidence="1" id="KW-0812">Transmembrane</keyword>
<dbReference type="Pfam" id="PF10861">
    <property type="entry name" value="DUF2784"/>
    <property type="match status" value="1"/>
</dbReference>
<sequence>MKTKHFEMDNKLFLDIGDYFFTVFHSLLILFNLFAWIWKPLRKWHLWTISLTFSSWIILGIWYGWGYCPLTDWHWEILRQKGVYNLPNSYISYLLARILKLELPAKTVDLLTLVLALAALIISIWVNFLKKPKYKGK</sequence>
<dbReference type="Proteomes" id="UP000004478">
    <property type="component" value="Unassembled WGS sequence"/>
</dbReference>
<evidence type="ECO:0000313" key="3">
    <source>
        <dbReference type="Proteomes" id="UP000004478"/>
    </source>
</evidence>
<evidence type="ECO:0000256" key="1">
    <source>
        <dbReference type="SAM" id="Phobius"/>
    </source>
</evidence>
<keyword evidence="1" id="KW-0472">Membrane</keyword>
<feature type="transmembrane region" description="Helical" evidence="1">
    <location>
        <begin position="20"/>
        <end position="38"/>
    </location>
</feature>
<dbReference type="AlphaFoldDB" id="K1LFI9"/>
<protein>
    <recommendedName>
        <fullName evidence="4">DUF2784 domain-containing protein</fullName>
    </recommendedName>
</protein>